<proteinExistence type="inferred from homology"/>
<organism evidence="4 5">
    <name type="scientific">Paraburkholderia franconis</name>
    <dbReference type="NCBI Taxonomy" id="2654983"/>
    <lineage>
        <taxon>Bacteria</taxon>
        <taxon>Pseudomonadati</taxon>
        <taxon>Pseudomonadota</taxon>
        <taxon>Betaproteobacteria</taxon>
        <taxon>Burkholderiales</taxon>
        <taxon>Burkholderiaceae</taxon>
        <taxon>Paraburkholderia</taxon>
    </lineage>
</organism>
<dbReference type="Gene3D" id="1.10.4100.10">
    <property type="entry name" value="2-methylcitrate dehydratase PrpD"/>
    <property type="match status" value="1"/>
</dbReference>
<feature type="domain" description="MmgE/PrpD N-terminal" evidence="2">
    <location>
        <begin position="2"/>
        <end position="242"/>
    </location>
</feature>
<feature type="domain" description="MmgE/PrpD C-terminal" evidence="3">
    <location>
        <begin position="264"/>
        <end position="425"/>
    </location>
</feature>
<dbReference type="GO" id="GO:0016829">
    <property type="term" value="F:lyase activity"/>
    <property type="evidence" value="ECO:0007669"/>
    <property type="project" value="InterPro"/>
</dbReference>
<evidence type="ECO:0000313" key="5">
    <source>
        <dbReference type="Proteomes" id="UP000484381"/>
    </source>
</evidence>
<dbReference type="InterPro" id="IPR036148">
    <property type="entry name" value="MmgE/PrpD_sf"/>
</dbReference>
<evidence type="ECO:0000313" key="4">
    <source>
        <dbReference type="EMBL" id="MPW18724.1"/>
    </source>
</evidence>
<dbReference type="InterPro" id="IPR045337">
    <property type="entry name" value="MmgE_PrpD_C"/>
</dbReference>
<dbReference type="InterPro" id="IPR045336">
    <property type="entry name" value="MmgE_PrpD_N"/>
</dbReference>
<sequence>MHIARHVIDATPESVGKPAVQVAQKSLIDILGVTLAGSSEPEVRLLADVVEQWGGEGQCRTLGRQRALPAPSAALLNGAASRVFDFDDVVDSLGMHPSVAIFPPLLAVAELTEKPISGLDFLVAYAVGQDLSVRFGKARRETLLESGRYDLSKVIAATAAAGKLFGLDARALVNAMGLAYTSALGETQCMIDGASAVFYQQGLVASHAVKAVLLAAAGLSGANQFLTGRWGYYSAFEPGSNLNVIEDNLGRDFRNVDHIAFKPYPTCRPNTSAVALARSLAGQKTWHADEIDRIEIRTNQQIRDLVCLPVEGKQTPSSVVEARFSVAYNIATALLTGDLFINDFTEEAICRADVLAVSRKVQSLHDPECEDPKLGAHGRIKIDIHLRDGSSLKDSIDYPKGNPKNPMSLEEIDQKFIKCVRHTQDTKLNESAGDLLSLLHGFPSGRGTISDLMSLL</sequence>
<dbReference type="Gene3D" id="3.30.1330.120">
    <property type="entry name" value="2-methylcitrate dehydratase PrpD"/>
    <property type="match status" value="1"/>
</dbReference>
<evidence type="ECO:0000256" key="1">
    <source>
        <dbReference type="ARBA" id="ARBA00006174"/>
    </source>
</evidence>
<comment type="similarity">
    <text evidence="1">Belongs to the PrpD family.</text>
</comment>
<dbReference type="InterPro" id="IPR005656">
    <property type="entry name" value="MmgE_PrpD"/>
</dbReference>
<accession>A0A7X1NBE5</accession>
<evidence type="ECO:0000259" key="3">
    <source>
        <dbReference type="Pfam" id="PF19305"/>
    </source>
</evidence>
<protein>
    <submittedName>
        <fullName evidence="4">MmgE/PrpD family protein</fullName>
    </submittedName>
</protein>
<dbReference type="InterPro" id="IPR042188">
    <property type="entry name" value="MmgE/PrpD_sf_2"/>
</dbReference>
<dbReference type="EMBL" id="WHNP01000015">
    <property type="protein sequence ID" value="MPW18724.1"/>
    <property type="molecule type" value="Genomic_DNA"/>
</dbReference>
<keyword evidence="5" id="KW-1185">Reference proteome</keyword>
<dbReference type="Pfam" id="PF19305">
    <property type="entry name" value="MmgE_PrpD_C"/>
    <property type="match status" value="1"/>
</dbReference>
<name>A0A7X1NBE5_9BURK</name>
<dbReference type="Proteomes" id="UP000484381">
    <property type="component" value="Unassembled WGS sequence"/>
</dbReference>
<gene>
    <name evidence="4" type="ORF">GCT13_17870</name>
</gene>
<reference evidence="4 5" key="1">
    <citation type="submission" date="2019-10" db="EMBL/GenBank/DDBJ databases">
        <title>Paraburkholderia sp. isolated from nodules of Mimosa pudica from Brazilian Atlantic Forest soils.</title>
        <authorList>
            <person name="Paulitsch F."/>
            <person name="Hungria M."/>
            <person name="Dall'Agnol R."/>
        </authorList>
    </citation>
    <scope>NUCLEOTIDE SEQUENCE [LARGE SCALE GENOMIC DNA]</scope>
    <source>
        <strain evidence="4 5">CNPSo 3157</strain>
    </source>
</reference>
<dbReference type="InterPro" id="IPR042183">
    <property type="entry name" value="MmgE/PrpD_sf_1"/>
</dbReference>
<comment type="caution">
    <text evidence="4">The sequence shown here is derived from an EMBL/GenBank/DDBJ whole genome shotgun (WGS) entry which is preliminary data.</text>
</comment>
<evidence type="ECO:0000259" key="2">
    <source>
        <dbReference type="Pfam" id="PF03972"/>
    </source>
</evidence>
<dbReference type="Pfam" id="PF03972">
    <property type="entry name" value="MmgE_PrpD_N"/>
    <property type="match status" value="1"/>
</dbReference>
<dbReference type="PANTHER" id="PTHR16943:SF8">
    <property type="entry name" value="2-METHYLCITRATE DEHYDRATASE"/>
    <property type="match status" value="1"/>
</dbReference>
<dbReference type="AlphaFoldDB" id="A0A7X1NBE5"/>
<dbReference type="PANTHER" id="PTHR16943">
    <property type="entry name" value="2-METHYLCITRATE DEHYDRATASE-RELATED"/>
    <property type="match status" value="1"/>
</dbReference>
<dbReference type="SUPFAM" id="SSF103378">
    <property type="entry name" value="2-methylcitrate dehydratase PrpD"/>
    <property type="match status" value="1"/>
</dbReference>